<proteinExistence type="predicted"/>
<accession>A0A7S4E2U6</accession>
<name>A0A7S4E2U6_9STRA</name>
<dbReference type="AlphaFoldDB" id="A0A7S4E2U6"/>
<organism evidence="1">
    <name type="scientific">Pelagomonas calceolata</name>
    <dbReference type="NCBI Taxonomy" id="35677"/>
    <lineage>
        <taxon>Eukaryota</taxon>
        <taxon>Sar</taxon>
        <taxon>Stramenopiles</taxon>
        <taxon>Ochrophyta</taxon>
        <taxon>Pelagophyceae</taxon>
        <taxon>Pelagomonadales</taxon>
        <taxon>Pelagomonadaceae</taxon>
        <taxon>Pelagomonas</taxon>
    </lineage>
</organism>
<evidence type="ECO:0000313" key="1">
    <source>
        <dbReference type="EMBL" id="CAE0687028.1"/>
    </source>
</evidence>
<gene>
    <name evidence="1" type="ORF">PCAL00307_LOCUS2462</name>
</gene>
<protein>
    <submittedName>
        <fullName evidence="1">Uncharacterized protein</fullName>
    </submittedName>
</protein>
<dbReference type="EMBL" id="HBIW01002932">
    <property type="protein sequence ID" value="CAE0687028.1"/>
    <property type="molecule type" value="Transcribed_RNA"/>
</dbReference>
<reference evidence="1" key="1">
    <citation type="submission" date="2021-01" db="EMBL/GenBank/DDBJ databases">
        <authorList>
            <person name="Corre E."/>
            <person name="Pelletier E."/>
            <person name="Niang G."/>
            <person name="Scheremetjew M."/>
            <person name="Finn R."/>
            <person name="Kale V."/>
            <person name="Holt S."/>
            <person name="Cochrane G."/>
            <person name="Meng A."/>
            <person name="Brown T."/>
            <person name="Cohen L."/>
        </authorList>
    </citation>
    <scope>NUCLEOTIDE SEQUENCE</scope>
    <source>
        <strain evidence="1">CCMP1756</strain>
    </source>
</reference>
<sequence>MRRLLIIAWAAQASLIPKDPDEGVTVVVARDQSDCPICIKPHHWWTFTECPLLWTPNENTVGRWKIVQDANNTVGCHPKQKRAKDDTWPVCNMCYEERCCALDAEKCCVFDRRLVLNVSFLVFLVLVSCCWGCWKGEKEAARKARLLAAVSHSDA</sequence>